<reference evidence="1 2" key="1">
    <citation type="submission" date="2024-08" db="EMBL/GenBank/DDBJ databases">
        <authorList>
            <person name="Lu H."/>
        </authorList>
    </citation>
    <scope>NUCLEOTIDE SEQUENCE [LARGE SCALE GENOMIC DNA]</scope>
    <source>
        <strain evidence="1 2">BYS78W</strain>
    </source>
</reference>
<evidence type="ECO:0000313" key="2">
    <source>
        <dbReference type="Proteomes" id="UP001606134"/>
    </source>
</evidence>
<keyword evidence="2" id="KW-1185">Reference proteome</keyword>
<organism evidence="1 2">
    <name type="scientific">Pelomonas candidula</name>
    <dbReference type="NCBI Taxonomy" id="3299025"/>
    <lineage>
        <taxon>Bacteria</taxon>
        <taxon>Pseudomonadati</taxon>
        <taxon>Pseudomonadota</taxon>
        <taxon>Betaproteobacteria</taxon>
        <taxon>Burkholderiales</taxon>
        <taxon>Sphaerotilaceae</taxon>
        <taxon>Roseateles</taxon>
    </lineage>
</organism>
<comment type="caution">
    <text evidence="1">The sequence shown here is derived from an EMBL/GenBank/DDBJ whole genome shotgun (WGS) entry which is preliminary data.</text>
</comment>
<sequence length="158" mass="17255">MLPSAEIKQELQKLVGLPAWKATFAAGTLSVQFGGKRETTTRNGKATLVGERALHIQALWRLSTSDEIIIGSIDHHCHDERDNTPQILAIVEKALLRGPSVLAVECVRAGAFALALEGGLYLEVVPAPRPSDEADEFWRLLSPEHDKPHFVVTSNGIE</sequence>
<dbReference type="Proteomes" id="UP001606134">
    <property type="component" value="Unassembled WGS sequence"/>
</dbReference>
<evidence type="ECO:0000313" key="1">
    <source>
        <dbReference type="EMBL" id="MFG6490393.1"/>
    </source>
</evidence>
<name>A0ABW7HKD9_9BURK</name>
<dbReference type="EMBL" id="JBIGIC010000022">
    <property type="protein sequence ID" value="MFG6490393.1"/>
    <property type="molecule type" value="Genomic_DNA"/>
</dbReference>
<dbReference type="RefSeq" id="WP_394417529.1">
    <property type="nucleotide sequence ID" value="NZ_JBIGIC010000022.1"/>
</dbReference>
<protein>
    <submittedName>
        <fullName evidence="1">Uncharacterized protein</fullName>
    </submittedName>
</protein>
<proteinExistence type="predicted"/>
<gene>
    <name evidence="1" type="ORF">ACG04R_27240</name>
</gene>
<accession>A0ABW7HKD9</accession>